<protein>
    <submittedName>
        <fullName evidence="3">AMP-dependent synthetase</fullName>
    </submittedName>
</protein>
<dbReference type="PANTHER" id="PTHR43767:SF1">
    <property type="entry name" value="NONRIBOSOMAL PEPTIDE SYNTHASE PES1 (EUROFUNG)-RELATED"/>
    <property type="match status" value="1"/>
</dbReference>
<evidence type="ECO:0000259" key="2">
    <source>
        <dbReference type="Pfam" id="PF13193"/>
    </source>
</evidence>
<dbReference type="InterPro" id="IPR020845">
    <property type="entry name" value="AMP-binding_CS"/>
</dbReference>
<dbReference type="EMBL" id="PHEX01000047">
    <property type="protein sequence ID" value="PKQ27878.1"/>
    <property type="molecule type" value="Genomic_DNA"/>
</dbReference>
<organism evidence="3 4">
    <name type="scientific">Candidatus Anoxymicrobium japonicum</name>
    <dbReference type="NCBI Taxonomy" id="2013648"/>
    <lineage>
        <taxon>Bacteria</taxon>
        <taxon>Bacillati</taxon>
        <taxon>Actinomycetota</taxon>
        <taxon>Candidatus Geothermincolia</taxon>
        <taxon>Candidatus Geothermincolales</taxon>
        <taxon>Candidatus Anoxymicrobiaceae</taxon>
        <taxon>Candidatus Anoxymicrobium</taxon>
    </lineage>
</organism>
<dbReference type="Gene3D" id="2.30.38.10">
    <property type="entry name" value="Luciferase, Domain 3"/>
    <property type="match status" value="1"/>
</dbReference>
<proteinExistence type="predicted"/>
<reference evidence="3 4" key="1">
    <citation type="journal article" date="2017" name="ISME J.">
        <title>Potential for microbial H2 and metal transformations associated with novel bacteria and archaea in deep terrestrial subsurface sediments.</title>
        <authorList>
            <person name="Hernsdorf A.W."/>
            <person name="Amano Y."/>
            <person name="Miyakawa K."/>
            <person name="Ise K."/>
            <person name="Suzuki Y."/>
            <person name="Anantharaman K."/>
            <person name="Probst A."/>
            <person name="Burstein D."/>
            <person name="Thomas B.C."/>
            <person name="Banfield J.F."/>
        </authorList>
    </citation>
    <scope>NUCLEOTIDE SEQUENCE [LARGE SCALE GENOMIC DNA]</scope>
    <source>
        <strain evidence="3">HGW-Actinobacteria-3</strain>
    </source>
</reference>
<evidence type="ECO:0000259" key="1">
    <source>
        <dbReference type="Pfam" id="PF00501"/>
    </source>
</evidence>
<dbReference type="SUPFAM" id="SSF56801">
    <property type="entry name" value="Acetyl-CoA synthetase-like"/>
    <property type="match status" value="1"/>
</dbReference>
<evidence type="ECO:0000313" key="4">
    <source>
        <dbReference type="Proteomes" id="UP000233654"/>
    </source>
</evidence>
<accession>A0A2N3G5K3</accession>
<gene>
    <name evidence="3" type="ORF">CVT63_05740</name>
</gene>
<dbReference type="Proteomes" id="UP000233654">
    <property type="component" value="Unassembled WGS sequence"/>
</dbReference>
<dbReference type="AlphaFoldDB" id="A0A2N3G5K3"/>
<dbReference type="Gene3D" id="3.30.300.30">
    <property type="match status" value="1"/>
</dbReference>
<dbReference type="PROSITE" id="PS00455">
    <property type="entry name" value="AMP_BINDING"/>
    <property type="match status" value="1"/>
</dbReference>
<dbReference type="InterPro" id="IPR025110">
    <property type="entry name" value="AMP-bd_C"/>
</dbReference>
<dbReference type="GO" id="GO:0016878">
    <property type="term" value="F:acid-thiol ligase activity"/>
    <property type="evidence" value="ECO:0007669"/>
    <property type="project" value="UniProtKB-ARBA"/>
</dbReference>
<dbReference type="PANTHER" id="PTHR43767">
    <property type="entry name" value="LONG-CHAIN-FATTY-ACID--COA LIGASE"/>
    <property type="match status" value="1"/>
</dbReference>
<dbReference type="Gene3D" id="3.40.50.980">
    <property type="match status" value="2"/>
</dbReference>
<dbReference type="Pfam" id="PF00501">
    <property type="entry name" value="AMP-binding"/>
    <property type="match status" value="1"/>
</dbReference>
<evidence type="ECO:0000313" key="3">
    <source>
        <dbReference type="EMBL" id="PKQ27878.1"/>
    </source>
</evidence>
<dbReference type="InterPro" id="IPR045851">
    <property type="entry name" value="AMP-bd_C_sf"/>
</dbReference>
<feature type="domain" description="AMP-dependent synthetase/ligase" evidence="1">
    <location>
        <begin position="36"/>
        <end position="422"/>
    </location>
</feature>
<name>A0A2N3G5K3_9ACTN</name>
<sequence length="567" mass="62868">MTDKRFWTKSYDPGMVDLDPALWETTYVEAVKPTFEKYSDEVALAFMGVEVTFGELDRYANRFADMLIANGLKKGDVIGLNLPNIPEYVIAWLGTLRAGGVISGVSPLLSAEEMEYQLKDSNARGLVTLDAIFEKRLLGIIDNLPDLKIIATTSVGSFLPAIKRTLGKLLKKIPKGNVAPLPRRLVFDVKKVVNDSRYSTAPPDVKITPDDIACIQYTGGTTGSPKGALLSHRNVVSDLLIVQRWLGWEEVRGVALSGFPFFHIAGLFFNANCIYLGWTQVLIANPRDTDHICKEIVRYKPTALVNVPSLFQMLLANPKFKELDHSNLDKCISAASPFPEESQKELEKVVGEEKLLEVYGMTETSPLTVMNPSIGKKKLGAIGLPLINTDIRLIDTDTGKDAVVGEPGEICVKGPQVMIGYYNKPEETALVFDEEGYLHTGDVAIQDEDGYLRIVDRTKDMIIVSGFKVFSKRVEEILCEHLAIDMVALIGVPNPQRPGSELVLAIVTICPDYNFDGDEEALKSDILKMAKDRLTPYEVPKKIEIRQELPLTAIGKVDKKVLRKEVR</sequence>
<dbReference type="InterPro" id="IPR000873">
    <property type="entry name" value="AMP-dep_synth/lig_dom"/>
</dbReference>
<dbReference type="InterPro" id="IPR050237">
    <property type="entry name" value="ATP-dep_AMP-bd_enzyme"/>
</dbReference>
<comment type="caution">
    <text evidence="3">The sequence shown here is derived from an EMBL/GenBank/DDBJ whole genome shotgun (WGS) entry which is preliminary data.</text>
</comment>
<dbReference type="Pfam" id="PF13193">
    <property type="entry name" value="AMP-binding_C"/>
    <property type="match status" value="1"/>
</dbReference>
<feature type="domain" description="AMP-binding enzyme C-terminal" evidence="2">
    <location>
        <begin position="474"/>
        <end position="556"/>
    </location>
</feature>